<dbReference type="RefSeq" id="WP_283414529.1">
    <property type="nucleotide sequence ID" value="NZ_FXUA01000009.1"/>
</dbReference>
<dbReference type="Proteomes" id="UP001157915">
    <property type="component" value="Unassembled WGS sequence"/>
</dbReference>
<evidence type="ECO:0000313" key="2">
    <source>
        <dbReference type="Proteomes" id="UP001157915"/>
    </source>
</evidence>
<dbReference type="Gene3D" id="1.20.910.10">
    <property type="entry name" value="Heme oxygenase-like"/>
    <property type="match status" value="1"/>
</dbReference>
<organism evidence="1 2">
    <name type="scientific">Algoriphagus winogradskyi</name>
    <dbReference type="NCBI Taxonomy" id="237017"/>
    <lineage>
        <taxon>Bacteria</taxon>
        <taxon>Pseudomonadati</taxon>
        <taxon>Bacteroidota</taxon>
        <taxon>Cytophagia</taxon>
        <taxon>Cytophagales</taxon>
        <taxon>Cyclobacteriaceae</taxon>
        <taxon>Algoriphagus</taxon>
    </lineage>
</organism>
<dbReference type="EMBL" id="FXUA01000009">
    <property type="protein sequence ID" value="SMP34089.1"/>
    <property type="molecule type" value="Genomic_DNA"/>
</dbReference>
<protein>
    <submittedName>
        <fullName evidence="1">Heme oxygenase</fullName>
    </submittedName>
</protein>
<keyword evidence="2" id="KW-1185">Reference proteome</keyword>
<dbReference type="InterPro" id="IPR016084">
    <property type="entry name" value="Haem_Oase-like_multi-hlx"/>
</dbReference>
<proteinExistence type="predicted"/>
<sequence length="200" mass="22937">MSNAVFTSTFPQRLKVETSILHQELEDLPLSKAILKEDISTRDYMEYLHRMHDVIKEVETLIFPLLYTELSDLSQRIKTPLLEQDFNSLSYIKTQSAPVFKNLDKQISTAFALGMLYVIEGSTLGGRVIYKHIHKTLGYDNQSGAAYFSGYGEETGLFWKNFMTTLVAYEKNHNTSEKIIEGANYTFQAIKTHFQSESEL</sequence>
<name>A0ABY1PGU4_9BACT</name>
<gene>
    <name evidence="1" type="ORF">SAMN06265367_10980</name>
</gene>
<dbReference type="InterPro" id="IPR016053">
    <property type="entry name" value="Haem_Oase-like"/>
</dbReference>
<evidence type="ECO:0000313" key="1">
    <source>
        <dbReference type="EMBL" id="SMP34089.1"/>
    </source>
</evidence>
<accession>A0ABY1PGU4</accession>
<reference evidence="1 2" key="1">
    <citation type="submission" date="2017-05" db="EMBL/GenBank/DDBJ databases">
        <authorList>
            <person name="Varghese N."/>
            <person name="Submissions S."/>
        </authorList>
    </citation>
    <scope>NUCLEOTIDE SEQUENCE [LARGE SCALE GENOMIC DNA]</scope>
    <source>
        <strain evidence="1 2">DSM 15360</strain>
    </source>
</reference>
<comment type="caution">
    <text evidence="1">The sequence shown here is derived from an EMBL/GenBank/DDBJ whole genome shotgun (WGS) entry which is preliminary data.</text>
</comment>
<dbReference type="SUPFAM" id="SSF48613">
    <property type="entry name" value="Heme oxygenase-like"/>
    <property type="match status" value="1"/>
</dbReference>
<dbReference type="Pfam" id="PF01126">
    <property type="entry name" value="Heme_oxygenase"/>
    <property type="match status" value="1"/>
</dbReference>
<dbReference type="CDD" id="cd19166">
    <property type="entry name" value="HemeO-bac"/>
    <property type="match status" value="1"/>
</dbReference>